<protein>
    <submittedName>
        <fullName evidence="2">Uncharacterized protein</fullName>
    </submittedName>
</protein>
<dbReference type="AlphaFoldDB" id="A0A7X6BPL1"/>
<keyword evidence="3" id="KW-1185">Reference proteome</keyword>
<organism evidence="2 3">
    <name type="scientific">Brevundimonas alba</name>
    <dbReference type="NCBI Taxonomy" id="74314"/>
    <lineage>
        <taxon>Bacteria</taxon>
        <taxon>Pseudomonadati</taxon>
        <taxon>Pseudomonadota</taxon>
        <taxon>Alphaproteobacteria</taxon>
        <taxon>Caulobacterales</taxon>
        <taxon>Caulobacteraceae</taxon>
        <taxon>Brevundimonas</taxon>
    </lineage>
</organism>
<feature type="transmembrane region" description="Helical" evidence="1">
    <location>
        <begin position="6"/>
        <end position="26"/>
    </location>
</feature>
<accession>A0A7X6BPL1</accession>
<keyword evidence="1" id="KW-1133">Transmembrane helix</keyword>
<dbReference type="Proteomes" id="UP000587415">
    <property type="component" value="Unassembled WGS sequence"/>
</dbReference>
<evidence type="ECO:0000256" key="1">
    <source>
        <dbReference type="SAM" id="Phobius"/>
    </source>
</evidence>
<sequence>MEDLFRDYWWLIFPLWGLGMGAWHSMANYRRKTRMLDIVRTYAEKGEQPPEALLTALNREDDEYRDGCRRSPAHYWSLVALFGVLGVGFGVGAWSYDFQGVGWPFSIVALVMGAMTLWALINALFIARAPGR</sequence>
<gene>
    <name evidence="2" type="ORF">GGQ87_002389</name>
</gene>
<reference evidence="2 3" key="1">
    <citation type="submission" date="2020-03" db="EMBL/GenBank/DDBJ databases">
        <title>Genomic Encyclopedia of Type Strains, Phase IV (KMG-IV): sequencing the most valuable type-strain genomes for metagenomic binning, comparative biology and taxonomic classification.</title>
        <authorList>
            <person name="Goeker M."/>
        </authorList>
    </citation>
    <scope>NUCLEOTIDE SEQUENCE [LARGE SCALE GENOMIC DNA]</scope>
    <source>
        <strain evidence="2 3">DSM 4736</strain>
    </source>
</reference>
<feature type="transmembrane region" description="Helical" evidence="1">
    <location>
        <begin position="75"/>
        <end position="96"/>
    </location>
</feature>
<evidence type="ECO:0000313" key="2">
    <source>
        <dbReference type="EMBL" id="NJC42094.1"/>
    </source>
</evidence>
<proteinExistence type="predicted"/>
<evidence type="ECO:0000313" key="3">
    <source>
        <dbReference type="Proteomes" id="UP000587415"/>
    </source>
</evidence>
<keyword evidence="1" id="KW-0472">Membrane</keyword>
<feature type="transmembrane region" description="Helical" evidence="1">
    <location>
        <begin position="102"/>
        <end position="127"/>
    </location>
</feature>
<keyword evidence="1" id="KW-0812">Transmembrane</keyword>
<dbReference type="EMBL" id="JAATJM010000002">
    <property type="protein sequence ID" value="NJC42094.1"/>
    <property type="molecule type" value="Genomic_DNA"/>
</dbReference>
<comment type="caution">
    <text evidence="2">The sequence shown here is derived from an EMBL/GenBank/DDBJ whole genome shotgun (WGS) entry which is preliminary data.</text>
</comment>
<dbReference type="RefSeq" id="WP_168048040.1">
    <property type="nucleotide sequence ID" value="NZ_JAATJM010000002.1"/>
</dbReference>
<name>A0A7X6BPL1_9CAUL</name>